<keyword evidence="2" id="KW-1185">Reference proteome</keyword>
<accession>A0A9D3XW12</accession>
<proteinExistence type="predicted"/>
<comment type="caution">
    <text evidence="1">The sequence shown here is derived from an EMBL/GenBank/DDBJ whole genome shotgun (WGS) entry which is preliminary data.</text>
</comment>
<evidence type="ECO:0000313" key="2">
    <source>
        <dbReference type="Proteomes" id="UP000827986"/>
    </source>
</evidence>
<sequence length="148" mass="16659">MQTGLLPGASFTPATCSPSSVFHAGCYSYALSKGLKIWEHKVPKVRKEDEFFSPIFNIKGFNFDIPRASIFSVLVKCLSYLSYDILVQINKASITQFFPRTLLPQPSDVLRNPRGTHTSLGTPASHGFIELWPFQKKKKRQYTMILSG</sequence>
<dbReference type="AlphaFoldDB" id="A0A9D3XW12"/>
<evidence type="ECO:0000313" key="1">
    <source>
        <dbReference type="EMBL" id="KAH1187087.1"/>
    </source>
</evidence>
<dbReference type="Proteomes" id="UP000827986">
    <property type="component" value="Unassembled WGS sequence"/>
</dbReference>
<organism evidence="1 2">
    <name type="scientific">Mauremys mutica</name>
    <name type="common">yellowpond turtle</name>
    <dbReference type="NCBI Taxonomy" id="74926"/>
    <lineage>
        <taxon>Eukaryota</taxon>
        <taxon>Metazoa</taxon>
        <taxon>Chordata</taxon>
        <taxon>Craniata</taxon>
        <taxon>Vertebrata</taxon>
        <taxon>Euteleostomi</taxon>
        <taxon>Archelosauria</taxon>
        <taxon>Testudinata</taxon>
        <taxon>Testudines</taxon>
        <taxon>Cryptodira</taxon>
        <taxon>Durocryptodira</taxon>
        <taxon>Testudinoidea</taxon>
        <taxon>Geoemydidae</taxon>
        <taxon>Geoemydinae</taxon>
        <taxon>Mauremys</taxon>
    </lineage>
</organism>
<dbReference type="EMBL" id="JAHDVG010000463">
    <property type="protein sequence ID" value="KAH1187087.1"/>
    <property type="molecule type" value="Genomic_DNA"/>
</dbReference>
<gene>
    <name evidence="1" type="ORF">KIL84_019836</name>
</gene>
<name>A0A9D3XW12_9SAUR</name>
<reference evidence="1" key="1">
    <citation type="submission" date="2021-09" db="EMBL/GenBank/DDBJ databases">
        <title>The genome of Mauremys mutica provides insights into the evolution of semi-aquatic lifestyle.</title>
        <authorList>
            <person name="Gong S."/>
            <person name="Gao Y."/>
        </authorList>
    </citation>
    <scope>NUCLEOTIDE SEQUENCE</scope>
    <source>
        <strain evidence="1">MM-2020</strain>
        <tissue evidence="1">Muscle</tissue>
    </source>
</reference>
<protein>
    <submittedName>
        <fullName evidence="1">Uncharacterized protein</fullName>
    </submittedName>
</protein>